<evidence type="ECO:0000313" key="2">
    <source>
        <dbReference type="Proteomes" id="UP001454036"/>
    </source>
</evidence>
<protein>
    <submittedName>
        <fullName evidence="1">Uncharacterized protein</fullName>
    </submittedName>
</protein>
<name>A0AAV3RCP5_LITER</name>
<dbReference type="AlphaFoldDB" id="A0AAV3RCP5"/>
<dbReference type="Proteomes" id="UP001454036">
    <property type="component" value="Unassembled WGS sequence"/>
</dbReference>
<accession>A0AAV3RCP5</accession>
<dbReference type="EMBL" id="BAABME010008953">
    <property type="protein sequence ID" value="GAA0174184.1"/>
    <property type="molecule type" value="Genomic_DNA"/>
</dbReference>
<evidence type="ECO:0000313" key="1">
    <source>
        <dbReference type="EMBL" id="GAA0174184.1"/>
    </source>
</evidence>
<comment type="caution">
    <text evidence="1">The sequence shown here is derived from an EMBL/GenBank/DDBJ whole genome shotgun (WGS) entry which is preliminary data.</text>
</comment>
<proteinExistence type="predicted"/>
<reference evidence="1 2" key="1">
    <citation type="submission" date="2024-01" db="EMBL/GenBank/DDBJ databases">
        <title>The complete chloroplast genome sequence of Lithospermum erythrorhizon: insights into the phylogenetic relationship among Boraginaceae species and the maternal lineages of purple gromwells.</title>
        <authorList>
            <person name="Okada T."/>
            <person name="Watanabe K."/>
        </authorList>
    </citation>
    <scope>NUCLEOTIDE SEQUENCE [LARGE SCALE GENOMIC DNA]</scope>
</reference>
<keyword evidence="2" id="KW-1185">Reference proteome</keyword>
<gene>
    <name evidence="1" type="ORF">LIER_27627</name>
</gene>
<organism evidence="1 2">
    <name type="scientific">Lithospermum erythrorhizon</name>
    <name type="common">Purple gromwell</name>
    <name type="synonym">Lithospermum officinale var. erythrorhizon</name>
    <dbReference type="NCBI Taxonomy" id="34254"/>
    <lineage>
        <taxon>Eukaryota</taxon>
        <taxon>Viridiplantae</taxon>
        <taxon>Streptophyta</taxon>
        <taxon>Embryophyta</taxon>
        <taxon>Tracheophyta</taxon>
        <taxon>Spermatophyta</taxon>
        <taxon>Magnoliopsida</taxon>
        <taxon>eudicotyledons</taxon>
        <taxon>Gunneridae</taxon>
        <taxon>Pentapetalae</taxon>
        <taxon>asterids</taxon>
        <taxon>lamiids</taxon>
        <taxon>Boraginales</taxon>
        <taxon>Boraginaceae</taxon>
        <taxon>Boraginoideae</taxon>
        <taxon>Lithospermeae</taxon>
        <taxon>Lithospermum</taxon>
    </lineage>
</organism>
<sequence>MFSLALARIVDESSLCSQSICLFFLPEEGLYPQARETDGLGFKPSDKDIKRIIAQLREERLARLEDIDQNTPGLGPIPHISATFPTYFTLN</sequence>